<feature type="region of interest" description="Disordered" evidence="2">
    <location>
        <begin position="170"/>
        <end position="199"/>
    </location>
</feature>
<dbReference type="SUPFAM" id="SSF51261">
    <property type="entry name" value="Duplicated hybrid motif"/>
    <property type="match status" value="1"/>
</dbReference>
<evidence type="ECO:0000313" key="4">
    <source>
        <dbReference type="EMBL" id="MFI7445716.1"/>
    </source>
</evidence>
<reference evidence="4 5" key="1">
    <citation type="submission" date="2024-10" db="EMBL/GenBank/DDBJ databases">
        <title>The Natural Products Discovery Center: Release of the First 8490 Sequenced Strains for Exploring Actinobacteria Biosynthetic Diversity.</title>
        <authorList>
            <person name="Kalkreuter E."/>
            <person name="Kautsar S.A."/>
            <person name="Yang D."/>
            <person name="Bader C.D."/>
            <person name="Teijaro C.N."/>
            <person name="Fluegel L."/>
            <person name="Davis C.M."/>
            <person name="Simpson J.R."/>
            <person name="Lauterbach L."/>
            <person name="Steele A.D."/>
            <person name="Gui C."/>
            <person name="Meng S."/>
            <person name="Li G."/>
            <person name="Viehrig K."/>
            <person name="Ye F."/>
            <person name="Su P."/>
            <person name="Kiefer A.F."/>
            <person name="Nichols A."/>
            <person name="Cepeda A.J."/>
            <person name="Yan W."/>
            <person name="Fan B."/>
            <person name="Jiang Y."/>
            <person name="Adhikari A."/>
            <person name="Zheng C.-J."/>
            <person name="Schuster L."/>
            <person name="Cowan T.M."/>
            <person name="Smanski M.J."/>
            <person name="Chevrette M.G."/>
            <person name="De Carvalho L.P.S."/>
            <person name="Shen B."/>
        </authorList>
    </citation>
    <scope>NUCLEOTIDE SEQUENCE [LARGE SCALE GENOMIC DNA]</scope>
    <source>
        <strain evidence="4 5">NPDC049503</strain>
    </source>
</reference>
<dbReference type="InterPro" id="IPR011055">
    <property type="entry name" value="Dup_hybrid_motif"/>
</dbReference>
<organism evidence="4 5">
    <name type="scientific">Nonomuraea indica</name>
    <dbReference type="NCBI Taxonomy" id="1581193"/>
    <lineage>
        <taxon>Bacteria</taxon>
        <taxon>Bacillati</taxon>
        <taxon>Actinomycetota</taxon>
        <taxon>Actinomycetes</taxon>
        <taxon>Streptosporangiales</taxon>
        <taxon>Streptosporangiaceae</taxon>
        <taxon>Nonomuraea</taxon>
    </lineage>
</organism>
<evidence type="ECO:0000256" key="1">
    <source>
        <dbReference type="ARBA" id="ARBA00022729"/>
    </source>
</evidence>
<dbReference type="InterPro" id="IPR050570">
    <property type="entry name" value="Cell_wall_metabolism_enzyme"/>
</dbReference>
<feature type="compositionally biased region" description="Pro residues" evidence="2">
    <location>
        <begin position="237"/>
        <end position="248"/>
    </location>
</feature>
<feature type="compositionally biased region" description="Basic and acidic residues" evidence="2">
    <location>
        <begin position="259"/>
        <end position="277"/>
    </location>
</feature>
<keyword evidence="5" id="KW-1185">Reference proteome</keyword>
<dbReference type="Pfam" id="PF01551">
    <property type="entry name" value="Peptidase_M23"/>
    <property type="match status" value="1"/>
</dbReference>
<dbReference type="CDD" id="cd12797">
    <property type="entry name" value="M23_peptidase"/>
    <property type="match status" value="1"/>
</dbReference>
<dbReference type="GO" id="GO:0016787">
    <property type="term" value="F:hydrolase activity"/>
    <property type="evidence" value="ECO:0007669"/>
    <property type="project" value="UniProtKB-KW"/>
</dbReference>
<dbReference type="PANTHER" id="PTHR21666">
    <property type="entry name" value="PEPTIDASE-RELATED"/>
    <property type="match status" value="1"/>
</dbReference>
<dbReference type="RefSeq" id="WP_397026217.1">
    <property type="nucleotide sequence ID" value="NZ_JBITMB010000016.1"/>
</dbReference>
<keyword evidence="1" id="KW-0732">Signal</keyword>
<accession>A0ABW8AG38</accession>
<evidence type="ECO:0000313" key="5">
    <source>
        <dbReference type="Proteomes" id="UP001612928"/>
    </source>
</evidence>
<dbReference type="InterPro" id="IPR016047">
    <property type="entry name" value="M23ase_b-sheet_dom"/>
</dbReference>
<comment type="caution">
    <text evidence="4">The sequence shown here is derived from an EMBL/GenBank/DDBJ whole genome shotgun (WGS) entry which is preliminary data.</text>
</comment>
<keyword evidence="4" id="KW-0378">Hydrolase</keyword>
<dbReference type="Proteomes" id="UP001612928">
    <property type="component" value="Unassembled WGS sequence"/>
</dbReference>
<dbReference type="EMBL" id="JBITMB010000016">
    <property type="protein sequence ID" value="MFI7445716.1"/>
    <property type="molecule type" value="Genomic_DNA"/>
</dbReference>
<dbReference type="Gene3D" id="2.70.70.10">
    <property type="entry name" value="Glucose Permease (Domain IIA)"/>
    <property type="match status" value="1"/>
</dbReference>
<dbReference type="PANTHER" id="PTHR21666:SF289">
    <property type="entry name" value="L-ALA--D-GLU ENDOPEPTIDASE"/>
    <property type="match status" value="1"/>
</dbReference>
<evidence type="ECO:0000256" key="2">
    <source>
        <dbReference type="SAM" id="MobiDB-lite"/>
    </source>
</evidence>
<protein>
    <submittedName>
        <fullName evidence="4">Murein hydrolase activator EnvC family protein</fullName>
    </submittedName>
</protein>
<name>A0ABW8AG38_9ACTN</name>
<gene>
    <name evidence="4" type="ORF">ACIBP5_37590</name>
</gene>
<feature type="compositionally biased region" description="Low complexity" evidence="2">
    <location>
        <begin position="249"/>
        <end position="258"/>
    </location>
</feature>
<sequence length="277" mass="29101">MTAASFTRAGPAAADPAPWRWPLEGRPRVLHHFAPPPERWLAGHRGVDLAAPPGTPVLAAGSGVVRYAGPLAGRGVVSIEHPGGLRTTYLPVTASVRRGQQVTRGDRLGVVAASPSHCAESCLHWGLVRAPVYLDPLLLLGRSRVRLLPFWPAGQAVWPAGQAVHAAAPMTTPGRGQRVPLAGDRAATPDRTRPLSLTLHPTPRLPAVIPTEAVHSALVPSMRAVLISASPFAVGRIPPPPPAPPTPAHPAGATSTGTKSHDRLHRDPPTRQDRSVP</sequence>
<proteinExistence type="predicted"/>
<evidence type="ECO:0000259" key="3">
    <source>
        <dbReference type="Pfam" id="PF01551"/>
    </source>
</evidence>
<feature type="domain" description="M23ase beta-sheet core" evidence="3">
    <location>
        <begin position="43"/>
        <end position="136"/>
    </location>
</feature>
<feature type="region of interest" description="Disordered" evidence="2">
    <location>
        <begin position="236"/>
        <end position="277"/>
    </location>
</feature>